<evidence type="ECO:0000313" key="1">
    <source>
        <dbReference type="EMBL" id="GAA4768710.1"/>
    </source>
</evidence>
<protein>
    <recommendedName>
        <fullName evidence="3">DUF4160 domain-containing protein</fullName>
    </recommendedName>
</protein>
<evidence type="ECO:0000313" key="2">
    <source>
        <dbReference type="Proteomes" id="UP001500141"/>
    </source>
</evidence>
<name>A0ABP8ZYK6_9FLAO</name>
<dbReference type="Proteomes" id="UP001500141">
    <property type="component" value="Unassembled WGS sequence"/>
</dbReference>
<proteinExistence type="predicted"/>
<sequence>MEKENIIEKIFDDLLFQISKGNTVEQILKGTTILDLEQVKEWKTKFGYTFNIYSNDHFIDNKPHFHFDNKSKNVECKISFNGEIFESNGKNQIDKKTLKVLKDFLVTPGIENLLTAFWNNKNPDLKI</sequence>
<organism evidence="1 2">
    <name type="scientific">Flavobacterium hankyongi</name>
    <dbReference type="NCBI Taxonomy" id="1176532"/>
    <lineage>
        <taxon>Bacteria</taxon>
        <taxon>Pseudomonadati</taxon>
        <taxon>Bacteroidota</taxon>
        <taxon>Flavobacteriia</taxon>
        <taxon>Flavobacteriales</taxon>
        <taxon>Flavobacteriaceae</taxon>
        <taxon>Flavobacterium</taxon>
    </lineage>
</organism>
<dbReference type="EMBL" id="BAABIP010000016">
    <property type="protein sequence ID" value="GAA4768710.1"/>
    <property type="molecule type" value="Genomic_DNA"/>
</dbReference>
<dbReference type="RefSeq" id="WP_264542957.1">
    <property type="nucleotide sequence ID" value="NZ_BAABIP010000016.1"/>
</dbReference>
<evidence type="ECO:0008006" key="3">
    <source>
        <dbReference type="Google" id="ProtNLM"/>
    </source>
</evidence>
<dbReference type="Pfam" id="PF13711">
    <property type="entry name" value="DUF4160"/>
    <property type="match status" value="1"/>
</dbReference>
<gene>
    <name evidence="1" type="ORF">GCM10023230_18270</name>
</gene>
<reference evidence="2" key="1">
    <citation type="journal article" date="2019" name="Int. J. Syst. Evol. Microbiol.">
        <title>The Global Catalogue of Microorganisms (GCM) 10K type strain sequencing project: providing services to taxonomists for standard genome sequencing and annotation.</title>
        <authorList>
            <consortium name="The Broad Institute Genomics Platform"/>
            <consortium name="The Broad Institute Genome Sequencing Center for Infectious Disease"/>
            <person name="Wu L."/>
            <person name="Ma J."/>
        </authorList>
    </citation>
    <scope>NUCLEOTIDE SEQUENCE [LARGE SCALE GENOMIC DNA]</scope>
    <source>
        <strain evidence="2">JCM 18198</strain>
    </source>
</reference>
<accession>A0ABP8ZYK6</accession>
<dbReference type="InterPro" id="IPR025427">
    <property type="entry name" value="DUF4160"/>
</dbReference>
<comment type="caution">
    <text evidence="1">The sequence shown here is derived from an EMBL/GenBank/DDBJ whole genome shotgun (WGS) entry which is preliminary data.</text>
</comment>
<keyword evidence="2" id="KW-1185">Reference proteome</keyword>